<keyword evidence="3" id="KW-0812">Transmembrane</keyword>
<keyword evidence="3" id="KW-0449">Lipoprotein</keyword>
<proteinExistence type="inferred from homology"/>
<dbReference type="Pfam" id="PF02321">
    <property type="entry name" value="OEP"/>
    <property type="match status" value="2"/>
</dbReference>
<organism evidence="5">
    <name type="scientific">Escherichia coli</name>
    <dbReference type="NCBI Taxonomy" id="562"/>
    <lineage>
        <taxon>Bacteria</taxon>
        <taxon>Pseudomonadati</taxon>
        <taxon>Pseudomonadota</taxon>
        <taxon>Gammaproteobacteria</taxon>
        <taxon>Enterobacterales</taxon>
        <taxon>Enterobacteriaceae</taxon>
        <taxon>Escherichia</taxon>
    </lineage>
</organism>
<dbReference type="InterPro" id="IPR010131">
    <property type="entry name" value="MdtP/NodT-like"/>
</dbReference>
<evidence type="ECO:0000256" key="1">
    <source>
        <dbReference type="ARBA" id="ARBA00004459"/>
    </source>
</evidence>
<feature type="signal peptide" evidence="3">
    <location>
        <begin position="1"/>
        <end position="19"/>
    </location>
</feature>
<keyword evidence="3" id="KW-0472">Membrane</keyword>
<protein>
    <submittedName>
        <fullName evidence="5">Multidrug/solvent efflux pump outer membrane protein MepC</fullName>
    </submittedName>
</protein>
<evidence type="ECO:0000256" key="2">
    <source>
        <dbReference type="ARBA" id="ARBA00007613"/>
    </source>
</evidence>
<evidence type="ECO:0000313" key="4">
    <source>
        <dbReference type="EMBL" id="QSM61407.1"/>
    </source>
</evidence>
<dbReference type="EMBL" id="MW574946">
    <property type="protein sequence ID" value="QSM61913.1"/>
    <property type="molecule type" value="Genomic_DNA"/>
</dbReference>
<dbReference type="SUPFAM" id="SSF56954">
    <property type="entry name" value="Outer membrane efflux proteins (OEP)"/>
    <property type="match status" value="1"/>
</dbReference>
<dbReference type="Gene3D" id="2.20.200.10">
    <property type="entry name" value="Outer membrane efflux proteins (OEP)"/>
    <property type="match status" value="1"/>
</dbReference>
<dbReference type="PANTHER" id="PTHR30203:SF32">
    <property type="entry name" value="CATION EFFLUX SYSTEM PROTEIN CUSC"/>
    <property type="match status" value="1"/>
</dbReference>
<reference evidence="5" key="1">
    <citation type="journal article" name="Environ. Pollut.">
        <title>Investigating the effects of municipal and hospital wastewaters on horizontal gene transfer.</title>
        <authorList>
            <person name="Hutinel M."/>
            <person name="Fick J."/>
            <person name="Larsson D.G.J."/>
            <person name="Flach C.F."/>
        </authorList>
    </citation>
    <scope>NUCLEOTIDE SEQUENCE</scope>
    <source>
        <strain evidence="5">CV601</strain>
        <plasmid evidence="4">pTE_C_4</plasmid>
        <plasmid evidence="5">pWE_C_2</plasmid>
    </source>
</reference>
<dbReference type="NCBIfam" id="TIGR01845">
    <property type="entry name" value="outer_NodT"/>
    <property type="match status" value="1"/>
</dbReference>
<evidence type="ECO:0000256" key="3">
    <source>
        <dbReference type="RuleBase" id="RU362097"/>
    </source>
</evidence>
<dbReference type="GO" id="GO:0015562">
    <property type="term" value="F:efflux transmembrane transporter activity"/>
    <property type="evidence" value="ECO:0007669"/>
    <property type="project" value="InterPro"/>
</dbReference>
<keyword evidence="3" id="KW-0564">Palmitate</keyword>
<gene>
    <name evidence="5" type="primary">mepC</name>
    <name evidence="4" type="ORF">LDMDHDEC_00230</name>
    <name evidence="5" type="ORF">LDMDHDEC_00738</name>
</gene>
<geneLocation type="plasmid" evidence="4">
    <name>pTE_C_4</name>
</geneLocation>
<dbReference type="AlphaFoldDB" id="A0A899NFP8"/>
<accession>A0A899NFP8</accession>
<dbReference type="Gene3D" id="1.20.1600.10">
    <property type="entry name" value="Outer membrane efflux proteins (OEP)"/>
    <property type="match status" value="1"/>
</dbReference>
<dbReference type="InterPro" id="IPR003423">
    <property type="entry name" value="OMP_efflux"/>
</dbReference>
<dbReference type="RefSeq" id="WP_209279601.1">
    <property type="nucleotide sequence ID" value="NZ_MW574939.1"/>
</dbReference>
<keyword evidence="5" id="KW-0614">Plasmid</keyword>
<dbReference type="EMBL" id="MW574939">
    <property type="protein sequence ID" value="QSM61407.1"/>
    <property type="molecule type" value="Genomic_DNA"/>
</dbReference>
<keyword evidence="3" id="KW-1134">Transmembrane beta strand</keyword>
<dbReference type="PROSITE" id="PS51257">
    <property type="entry name" value="PROKAR_LIPOPROTEIN"/>
    <property type="match status" value="1"/>
</dbReference>
<name>A0A899NFP8_ECOLX</name>
<dbReference type="GO" id="GO:0009279">
    <property type="term" value="C:cell outer membrane"/>
    <property type="evidence" value="ECO:0007669"/>
    <property type="project" value="UniProtKB-SubCell"/>
</dbReference>
<comment type="similarity">
    <text evidence="2 3">Belongs to the outer membrane factor (OMF) (TC 1.B.17) family.</text>
</comment>
<geneLocation type="plasmid" evidence="5">
    <name>pWE_C_2</name>
</geneLocation>
<comment type="subcellular location">
    <subcellularLocation>
        <location evidence="1 3">Cell outer membrane</location>
        <topology evidence="1 3">Lipid-anchor</topology>
    </subcellularLocation>
</comment>
<dbReference type="PANTHER" id="PTHR30203">
    <property type="entry name" value="OUTER MEMBRANE CATION EFFLUX PROTEIN"/>
    <property type="match status" value="1"/>
</dbReference>
<keyword evidence="3" id="KW-0732">Signal</keyword>
<evidence type="ECO:0000313" key="5">
    <source>
        <dbReference type="EMBL" id="QSM61913.1"/>
    </source>
</evidence>
<feature type="chain" id="PRO_5036509810" evidence="3">
    <location>
        <begin position="20"/>
        <end position="470"/>
    </location>
</feature>
<sequence length="470" mass="51292">MKKTALIPCVMLLSACSLMPDYLRPDMSVPTEWPVAPLSEAKTLDSAGKPAWGDVAWKAFFTDASLQELIQKALDNNRDLRVAALNIEVARASYRVSEADLLPSVAAGMSGSGQRTPSSLSQAIPKEVRTTHQYNANLSVTAFELDLFGRLRSLNQQALESYLATEEARNATQIALIAEVANAYLTFLGDRKQLALSEKTLATRQKSYELIERRLELGMSNELDRAQARTAVESARTNQARYIRLVEQDVNALQLLVGAPINRAAPTIELDSVQLVQDMPVGLPSEVLLRRPDIMQAEHALKAANANIGAARAAFFPRVSLTALAGFASPALSSLFDSDNHTWSFAPSITVPIFDAGRNQANLEASKANREIAVARYEKSIQSAFRDVSDGLVARGTLVNQIEAQKALVDAADTSYRLSDARYRHGIDSYLAVLDAERSLYSAQQDLIQVQVQRLSNLVSLYKALGGGRS</sequence>